<dbReference type="InterPro" id="IPR000914">
    <property type="entry name" value="SBP_5_dom"/>
</dbReference>
<dbReference type="PANTHER" id="PTHR30290:SF83">
    <property type="entry name" value="ABC TRANSPORTER SUBSTRATE-BINDING PROTEIN"/>
    <property type="match status" value="1"/>
</dbReference>
<feature type="chain" id="PRO_5047448523" evidence="3">
    <location>
        <begin position="24"/>
        <end position="531"/>
    </location>
</feature>
<accession>A0ABS6IFP3</accession>
<evidence type="ECO:0000313" key="5">
    <source>
        <dbReference type="EMBL" id="MBU8873416.1"/>
    </source>
</evidence>
<dbReference type="EMBL" id="JAHOPB010000001">
    <property type="protein sequence ID" value="MBU8873416.1"/>
    <property type="molecule type" value="Genomic_DNA"/>
</dbReference>
<reference evidence="5 6" key="1">
    <citation type="submission" date="2021-06" db="EMBL/GenBank/DDBJ databases">
        <authorList>
            <person name="Lee D.H."/>
        </authorList>
    </citation>
    <scope>NUCLEOTIDE SEQUENCE [LARGE SCALE GENOMIC DNA]</scope>
    <source>
        <strain evidence="5 6">MMS21-HV4-11</strain>
    </source>
</reference>
<dbReference type="PROSITE" id="PS51318">
    <property type="entry name" value="TAT"/>
    <property type="match status" value="1"/>
</dbReference>
<evidence type="ECO:0000256" key="3">
    <source>
        <dbReference type="SAM" id="SignalP"/>
    </source>
</evidence>
<dbReference type="Pfam" id="PF00496">
    <property type="entry name" value="SBP_bac_5"/>
    <property type="match status" value="1"/>
</dbReference>
<dbReference type="PANTHER" id="PTHR30290">
    <property type="entry name" value="PERIPLASMIC BINDING COMPONENT OF ABC TRANSPORTER"/>
    <property type="match status" value="1"/>
</dbReference>
<sequence length="531" mass="58958">MSVSRRTFIAASALAALPIPALAQEKVVRFGISMADVPLTTGQPDRGAGAYKFTGYTLYDPLVAWEMDISDRPGKLIPGLATEWKVNDADKTLWTFKLRDGVKFHDGSAFNADAVIWNFDKVFDTKAPQFDQRQASQVRPRLPSVASYKKIDDMTVEVKTKVVDALFPYQMLWFLVSSPAQFEKLGKDWNKFASEPSGTGPFKLARLVPRERAELVKNEAYWNPKRIPKADRMILVVAPEGATRTAALLSGSVDLIETPTPDTVDRLTKAGMKIVQNVTPHVWNYHPSMLPGSPWTDIRLRKAANLAIDRTAIVQLLGGLATPAFGQVDKSSPWFGKPNFEIKFAPDEARMLMSAAGFSKAQPLKTKFVVASGGSGQMLSLPMNEAIQQMFKDVYIDLEFKVVELEALYTAWRAGAKAEMNKDVTANNIAYVTSDPLYAFTRFFASNQGAPVGVNWSNYASPEVDKLIDEALQQFDPARQDAIMARVHEKVVDDAVLIWVVHDTNPHALSPKIKSYIQAQHWFQDLTTIGV</sequence>
<evidence type="ECO:0000256" key="2">
    <source>
        <dbReference type="ARBA" id="ARBA00005695"/>
    </source>
</evidence>
<dbReference type="Proteomes" id="UP000727907">
    <property type="component" value="Unassembled WGS sequence"/>
</dbReference>
<dbReference type="InterPro" id="IPR039424">
    <property type="entry name" value="SBP_5"/>
</dbReference>
<dbReference type="RefSeq" id="WP_216957660.1">
    <property type="nucleotide sequence ID" value="NZ_JAHOPB010000001.1"/>
</dbReference>
<evidence type="ECO:0000259" key="4">
    <source>
        <dbReference type="Pfam" id="PF00496"/>
    </source>
</evidence>
<proteinExistence type="inferred from homology"/>
<feature type="domain" description="Solute-binding protein family 5" evidence="4">
    <location>
        <begin position="75"/>
        <end position="449"/>
    </location>
</feature>
<gene>
    <name evidence="5" type="ORF">KQ910_06545</name>
</gene>
<evidence type="ECO:0000256" key="1">
    <source>
        <dbReference type="ARBA" id="ARBA00004418"/>
    </source>
</evidence>
<organism evidence="5 6">
    <name type="scientific">Reyranella humidisoli</name>
    <dbReference type="NCBI Taxonomy" id="2849149"/>
    <lineage>
        <taxon>Bacteria</taxon>
        <taxon>Pseudomonadati</taxon>
        <taxon>Pseudomonadota</taxon>
        <taxon>Alphaproteobacteria</taxon>
        <taxon>Hyphomicrobiales</taxon>
        <taxon>Reyranellaceae</taxon>
        <taxon>Reyranella</taxon>
    </lineage>
</organism>
<dbReference type="InterPro" id="IPR030678">
    <property type="entry name" value="Peptide/Ni-bd"/>
</dbReference>
<dbReference type="InterPro" id="IPR006311">
    <property type="entry name" value="TAT_signal"/>
</dbReference>
<keyword evidence="3" id="KW-0732">Signal</keyword>
<feature type="signal peptide" evidence="3">
    <location>
        <begin position="1"/>
        <end position="23"/>
    </location>
</feature>
<keyword evidence="6" id="KW-1185">Reference proteome</keyword>
<comment type="similarity">
    <text evidence="2">Belongs to the bacterial solute-binding protein 5 family.</text>
</comment>
<protein>
    <submittedName>
        <fullName evidence="5">ABC transporter substrate-binding protein</fullName>
    </submittedName>
</protein>
<dbReference type="PIRSF" id="PIRSF002741">
    <property type="entry name" value="MppA"/>
    <property type="match status" value="1"/>
</dbReference>
<comment type="subcellular location">
    <subcellularLocation>
        <location evidence="1">Periplasm</location>
    </subcellularLocation>
</comment>
<evidence type="ECO:0000313" key="6">
    <source>
        <dbReference type="Proteomes" id="UP000727907"/>
    </source>
</evidence>
<dbReference type="CDD" id="cd08495">
    <property type="entry name" value="PBP2_NikA_DppA_OppA_like_8"/>
    <property type="match status" value="1"/>
</dbReference>
<name>A0ABS6IFP3_9HYPH</name>
<comment type="caution">
    <text evidence="5">The sequence shown here is derived from an EMBL/GenBank/DDBJ whole genome shotgun (WGS) entry which is preliminary data.</text>
</comment>